<organism evidence="2">
    <name type="scientific">Culex pipiens</name>
    <name type="common">House mosquito</name>
    <dbReference type="NCBI Taxonomy" id="7175"/>
    <lineage>
        <taxon>Eukaryota</taxon>
        <taxon>Metazoa</taxon>
        <taxon>Ecdysozoa</taxon>
        <taxon>Arthropoda</taxon>
        <taxon>Hexapoda</taxon>
        <taxon>Insecta</taxon>
        <taxon>Pterygota</taxon>
        <taxon>Neoptera</taxon>
        <taxon>Endopterygota</taxon>
        <taxon>Diptera</taxon>
        <taxon>Nematocera</taxon>
        <taxon>Culicoidea</taxon>
        <taxon>Culicidae</taxon>
        <taxon>Culicinae</taxon>
        <taxon>Culicini</taxon>
        <taxon>Culex</taxon>
        <taxon>Culex</taxon>
    </lineage>
</organism>
<accession>A0A8D8D927</accession>
<sequence length="169" mass="18214">MISMTCKIKRSQMTRTPTQSPIPPTGLRQPGRHRDDAQAQAQNGRPGRGAGSPSAPERPGEHSAVLCAGLLLHPDESGAGDRGQHFPRRGRSAHHAHPGVRRGGHSAAFAGHRLGHPVRGQLLHGVPDVGALFVRHLKKKCLVFSWKILILVGGLKDNTLRKSCKTVNK</sequence>
<evidence type="ECO:0000313" key="2">
    <source>
        <dbReference type="EMBL" id="CAG6508355.1"/>
    </source>
</evidence>
<dbReference type="EMBL" id="HBUE01262315">
    <property type="protein sequence ID" value="CAG6559712.1"/>
    <property type="molecule type" value="Transcribed_RNA"/>
</dbReference>
<feature type="region of interest" description="Disordered" evidence="1">
    <location>
        <begin position="77"/>
        <end position="104"/>
    </location>
</feature>
<evidence type="ECO:0000256" key="1">
    <source>
        <dbReference type="SAM" id="MobiDB-lite"/>
    </source>
</evidence>
<name>A0A8D8D927_CULPI</name>
<dbReference type="EMBL" id="HBUE01034171">
    <property type="protein sequence ID" value="CAG6458152.1"/>
    <property type="molecule type" value="Transcribed_RNA"/>
</dbReference>
<protein>
    <submittedName>
        <fullName evidence="2">(northern house mosquito) hypothetical protein</fullName>
    </submittedName>
</protein>
<feature type="compositionally biased region" description="Basic residues" evidence="1">
    <location>
        <begin position="85"/>
        <end position="104"/>
    </location>
</feature>
<dbReference type="EMBL" id="HBUE01157199">
    <property type="protein sequence ID" value="CAG6508355.1"/>
    <property type="molecule type" value="Transcribed_RNA"/>
</dbReference>
<proteinExistence type="predicted"/>
<feature type="region of interest" description="Disordered" evidence="1">
    <location>
        <begin position="1"/>
        <end position="61"/>
    </location>
</feature>
<dbReference type="AlphaFoldDB" id="A0A8D8D927"/>
<reference evidence="2" key="1">
    <citation type="submission" date="2021-05" db="EMBL/GenBank/DDBJ databases">
        <authorList>
            <person name="Alioto T."/>
            <person name="Alioto T."/>
            <person name="Gomez Garrido J."/>
        </authorList>
    </citation>
    <scope>NUCLEOTIDE SEQUENCE</scope>
</reference>